<dbReference type="InterPro" id="IPR053135">
    <property type="entry name" value="AKR2_Oxidoreductase"/>
</dbReference>
<reference evidence="2 3" key="1">
    <citation type="journal article" date="2019" name="ACS Chem. Biol.">
        <title>Identification and Mobilization of a Cryptic Antibiotic Biosynthesis Gene Locus from a Human-Pathogenic Nocardia Isolate.</title>
        <authorList>
            <person name="Herisse M."/>
            <person name="Ishida K."/>
            <person name="Porter J.L."/>
            <person name="Howden B."/>
            <person name="Hertweck C."/>
            <person name="Stinear T.P."/>
            <person name="Pidot S.J."/>
        </authorList>
    </citation>
    <scope>NUCLEOTIDE SEQUENCE [LARGE SCALE GENOMIC DNA]</scope>
    <source>
        <strain evidence="2 3">AUSMDU00012717</strain>
    </source>
</reference>
<dbReference type="CDD" id="cd19099">
    <property type="entry name" value="AKR_unchar"/>
    <property type="match status" value="1"/>
</dbReference>
<dbReference type="SUPFAM" id="SSF51430">
    <property type="entry name" value="NAD(P)-linked oxidoreductase"/>
    <property type="match status" value="1"/>
</dbReference>
<dbReference type="InterPro" id="IPR023210">
    <property type="entry name" value="NADP_OxRdtase_dom"/>
</dbReference>
<dbReference type="Gene3D" id="3.20.20.100">
    <property type="entry name" value="NADP-dependent oxidoreductase domain"/>
    <property type="match status" value="1"/>
</dbReference>
<dbReference type="Pfam" id="PF00248">
    <property type="entry name" value="Aldo_ket_red"/>
    <property type="match status" value="1"/>
</dbReference>
<evidence type="ECO:0000313" key="3">
    <source>
        <dbReference type="Proteomes" id="UP000503540"/>
    </source>
</evidence>
<evidence type="ECO:0000313" key="2">
    <source>
        <dbReference type="EMBL" id="QIS15926.1"/>
    </source>
</evidence>
<dbReference type="AlphaFoldDB" id="A0A6G9YSF1"/>
<dbReference type="RefSeq" id="WP_167478092.1">
    <property type="nucleotide sequence ID" value="NZ_CP046172.1"/>
</dbReference>
<dbReference type="KEGG" id="nah:F5544_40550"/>
<feature type="domain" description="NADP-dependent oxidoreductase" evidence="1">
    <location>
        <begin position="99"/>
        <end position="265"/>
    </location>
</feature>
<dbReference type="EMBL" id="CP046172">
    <property type="protein sequence ID" value="QIS15926.1"/>
    <property type="molecule type" value="Genomic_DNA"/>
</dbReference>
<dbReference type="Proteomes" id="UP000503540">
    <property type="component" value="Chromosome"/>
</dbReference>
<evidence type="ECO:0000259" key="1">
    <source>
        <dbReference type="Pfam" id="PF00248"/>
    </source>
</evidence>
<organism evidence="2 3">
    <name type="scientific">Nocardia arthritidis</name>
    <dbReference type="NCBI Taxonomy" id="228602"/>
    <lineage>
        <taxon>Bacteria</taxon>
        <taxon>Bacillati</taxon>
        <taxon>Actinomycetota</taxon>
        <taxon>Actinomycetes</taxon>
        <taxon>Mycobacteriales</taxon>
        <taxon>Nocardiaceae</taxon>
        <taxon>Nocardia</taxon>
    </lineage>
</organism>
<dbReference type="PANTHER" id="PTHR43312:SF1">
    <property type="entry name" value="NADP-DEPENDENT OXIDOREDUCTASE DOMAIN-CONTAINING PROTEIN"/>
    <property type="match status" value="1"/>
</dbReference>
<dbReference type="InterPro" id="IPR036812">
    <property type="entry name" value="NAD(P)_OxRdtase_dom_sf"/>
</dbReference>
<name>A0A6G9YSF1_9NOCA</name>
<sequence length="401" mass="42751">MEAQHPGLRSVLDAVRSGRPLSDSELAILESQLRVLRAAGAANPPSAPEPQVTERSVPALPGSMLTGGARADGTAAYAAAGPSTAGFYRVAQGLSLSSIGIGTYRGGQSAGVDAAYIAALRYALAHGVNVIDTSLNYRRQRSEVCVGAALRHFVESEHGRRDGVLVASKGGFLVPGALPRHLPFADEIVGGAHCLAPSFLADQLDRSRRNLGLDVIDLYYLHNPETQARVVDPRIFASRITRAFEYLEYAADEGLIGWYGIATWDGFASGLLSLPTLAATARRVGGERHRFRFVELPLSLGLLDTLPALENGVLREAPDLGITVLASAALMQGRVSRDLPQWITRAMPGLSDAQRAIQFVRSIPGLTTALVGMRDGAHVRENLDLAAHPPLTTAEYRALLD</sequence>
<protein>
    <submittedName>
        <fullName evidence="2">Aldo/keto reductase</fullName>
    </submittedName>
</protein>
<accession>A0A6G9YSF1</accession>
<gene>
    <name evidence="2" type="ORF">F5544_40550</name>
</gene>
<keyword evidence="3" id="KW-1185">Reference proteome</keyword>
<proteinExistence type="predicted"/>
<dbReference type="PANTHER" id="PTHR43312">
    <property type="entry name" value="D-THREO-ALDOSE 1-DEHYDROGENASE"/>
    <property type="match status" value="1"/>
</dbReference>